<proteinExistence type="predicted"/>
<name>A0A399PNK5_9MICO</name>
<reference evidence="2 3" key="1">
    <citation type="submission" date="2018-08" db="EMBL/GenBank/DDBJ databases">
        <title>Genome Sequence of Clavibacter michiganensis Subspecies type strains, and the Atypical Peach-Colored Strains Isolated from Tomato.</title>
        <authorList>
            <person name="Osdaghi E."/>
            <person name="Portier P."/>
            <person name="Briand M."/>
            <person name="Jacques M.-A."/>
        </authorList>
    </citation>
    <scope>NUCLEOTIDE SEQUENCE [LARGE SCALE GENOMIC DNA]</scope>
    <source>
        <strain evidence="2 3">CFBP 6488</strain>
    </source>
</reference>
<sequence>ANARRIERTLVREEAPDRAAGGPDGLPA</sequence>
<evidence type="ECO:0000313" key="3">
    <source>
        <dbReference type="Proteomes" id="UP000266634"/>
    </source>
</evidence>
<dbReference type="EMBL" id="QWEA01001065">
    <property type="protein sequence ID" value="RIJ07159.1"/>
    <property type="molecule type" value="Genomic_DNA"/>
</dbReference>
<comment type="caution">
    <text evidence="2">The sequence shown here is derived from an EMBL/GenBank/DDBJ whole genome shotgun (WGS) entry which is preliminary data.</text>
</comment>
<feature type="compositionally biased region" description="Basic and acidic residues" evidence="1">
    <location>
        <begin position="1"/>
        <end position="17"/>
    </location>
</feature>
<evidence type="ECO:0000313" key="2">
    <source>
        <dbReference type="EMBL" id="RIJ07159.1"/>
    </source>
</evidence>
<dbReference type="AlphaFoldDB" id="A0A399PNK5"/>
<protein>
    <submittedName>
        <fullName evidence="2">DUF1275 domain-containing protein</fullName>
    </submittedName>
</protein>
<feature type="region of interest" description="Disordered" evidence="1">
    <location>
        <begin position="1"/>
        <end position="28"/>
    </location>
</feature>
<accession>A0A399PNK5</accession>
<evidence type="ECO:0000256" key="1">
    <source>
        <dbReference type="SAM" id="MobiDB-lite"/>
    </source>
</evidence>
<gene>
    <name evidence="2" type="ORF">DZF93_16725</name>
</gene>
<dbReference type="Proteomes" id="UP000266634">
    <property type="component" value="Unassembled WGS sequence"/>
</dbReference>
<feature type="non-terminal residue" evidence="2">
    <location>
        <position position="1"/>
    </location>
</feature>
<organism evidence="2 3">
    <name type="scientific">Clavibacter michiganensis subsp. insidiosus</name>
    <dbReference type="NCBI Taxonomy" id="33014"/>
    <lineage>
        <taxon>Bacteria</taxon>
        <taxon>Bacillati</taxon>
        <taxon>Actinomycetota</taxon>
        <taxon>Actinomycetes</taxon>
        <taxon>Micrococcales</taxon>
        <taxon>Microbacteriaceae</taxon>
        <taxon>Clavibacter</taxon>
    </lineage>
</organism>